<feature type="transmembrane region" description="Helical" evidence="2">
    <location>
        <begin position="163"/>
        <end position="188"/>
    </location>
</feature>
<keyword evidence="2" id="KW-0812">Transmembrane</keyword>
<keyword evidence="3" id="KW-0150">Chloroplast</keyword>
<geneLocation type="chloroplast" evidence="3"/>
<sequence length="449" mass="51937">MDYSQNSDLSLGTDQESTNSKFEPGEFEVRELSKKVQEQIDQNIEKQNAFKIERERKLPRRRLTPTDIKKFVDNLENPKCPDLDSTPLFETERKSYKYYKKLLELDKRFQDYLDFDEPFGLETSTQCLAKEEIRGSSTLLQILAIPRRLIRNRIKLRKKNRDLVFSIVICFVICFCVYKIMIIVSTIVTPLLKSAFLALKDKLSRQTSKSKKESQSEESKVFWDNHLDYLSEVIKISRGGSLIPIREANIYDFSELDEQQALLFVSPIPSYIKLERSKLELEKLIIESQRTGMSRERLRMKLKKFFSNFKELISLPDRYDISKSILIVIGSIIFLMGANRGTMILDRTPKLYNNEILVPTQPSVPSILPKVEPSIKEESRNIKSIMIESKDSLKEALTTPSRLKSGDRVRKKAKLVRLSDLPPLPNQASDSEMDSPLMARPTSIKIPIQ</sequence>
<evidence type="ECO:0000256" key="2">
    <source>
        <dbReference type="SAM" id="Phobius"/>
    </source>
</evidence>
<reference evidence="3" key="1">
    <citation type="submission" date="2018-02" db="EMBL/GenBank/DDBJ databases">
        <title>Evolution and diversity of non-photosynthetic diatom plastid genomes.</title>
        <authorList>
            <person name="Kamikawa R."/>
            <person name="Ishii K."/>
        </authorList>
    </citation>
    <scope>NUCLEOTIDE SEQUENCE</scope>
    <source>
        <strain evidence="3">NIES-2729</strain>
    </source>
</reference>
<protein>
    <submittedName>
        <fullName evidence="3">Uncharacterized protein</fullName>
    </submittedName>
</protein>
<dbReference type="AlphaFoldDB" id="A0A2Z5ZBP2"/>
<keyword evidence="2" id="KW-1133">Transmembrane helix</keyword>
<feature type="region of interest" description="Disordered" evidence="1">
    <location>
        <begin position="1"/>
        <end position="24"/>
    </location>
</feature>
<proteinExistence type="predicted"/>
<keyword evidence="2" id="KW-0472">Membrane</keyword>
<feature type="region of interest" description="Disordered" evidence="1">
    <location>
        <begin position="420"/>
        <end position="449"/>
    </location>
</feature>
<dbReference type="EMBL" id="AP018511">
    <property type="protein sequence ID" value="BBC77843.1"/>
    <property type="molecule type" value="Genomic_DNA"/>
</dbReference>
<feature type="compositionally biased region" description="Polar residues" evidence="1">
    <location>
        <begin position="1"/>
        <end position="21"/>
    </location>
</feature>
<evidence type="ECO:0000256" key="1">
    <source>
        <dbReference type="SAM" id="MobiDB-lite"/>
    </source>
</evidence>
<accession>A0A2Z5ZBP2</accession>
<evidence type="ECO:0000313" key="3">
    <source>
        <dbReference type="EMBL" id="BBC77843.1"/>
    </source>
</evidence>
<organism evidence="3">
    <name type="scientific">Nitzschia palea</name>
    <dbReference type="NCBI Taxonomy" id="303400"/>
    <lineage>
        <taxon>Eukaryota</taxon>
        <taxon>Sar</taxon>
        <taxon>Stramenopiles</taxon>
        <taxon>Ochrophyta</taxon>
        <taxon>Bacillariophyta</taxon>
        <taxon>Bacillariophyceae</taxon>
        <taxon>Bacillariophycidae</taxon>
        <taxon>Bacillariales</taxon>
        <taxon>Bacillariaceae</taxon>
        <taxon>Nitzschia</taxon>
    </lineage>
</organism>
<gene>
    <name evidence="3" type="primary">orf449</name>
</gene>
<name>A0A2Z5ZBP2_9STRA</name>
<keyword evidence="3" id="KW-0934">Plastid</keyword>